<proteinExistence type="predicted"/>
<organism evidence="2 3">
    <name type="scientific">Mucilaginibacter pankratovii</name>
    <dbReference type="NCBI Taxonomy" id="2772110"/>
    <lineage>
        <taxon>Bacteria</taxon>
        <taxon>Pseudomonadati</taxon>
        <taxon>Bacteroidota</taxon>
        <taxon>Sphingobacteriia</taxon>
        <taxon>Sphingobacteriales</taxon>
        <taxon>Sphingobacteriaceae</taxon>
        <taxon>Mucilaginibacter</taxon>
    </lineage>
</organism>
<gene>
    <name evidence="2" type="ORF">IDJ77_12320</name>
</gene>
<evidence type="ECO:0000256" key="1">
    <source>
        <dbReference type="SAM" id="Phobius"/>
    </source>
</evidence>
<keyword evidence="1" id="KW-0472">Membrane</keyword>
<name>A0ABR7WQV1_9SPHI</name>
<dbReference type="EMBL" id="JACWMY010000005">
    <property type="protein sequence ID" value="MBD1364596.1"/>
    <property type="molecule type" value="Genomic_DNA"/>
</dbReference>
<feature type="transmembrane region" description="Helical" evidence="1">
    <location>
        <begin position="6"/>
        <end position="25"/>
    </location>
</feature>
<keyword evidence="1" id="KW-0812">Transmembrane</keyword>
<reference evidence="2 3" key="1">
    <citation type="submission" date="2020-09" db="EMBL/GenBank/DDBJ databases">
        <title>Novel species of Mucilaginibacter isolated from a glacier on the Tibetan Plateau.</title>
        <authorList>
            <person name="Liu Q."/>
            <person name="Xin Y.-H."/>
        </authorList>
    </citation>
    <scope>NUCLEOTIDE SEQUENCE [LARGE SCALE GENOMIC DNA]</scope>
    <source>
        <strain evidence="2 3">ZT4R22</strain>
    </source>
</reference>
<protein>
    <recommendedName>
        <fullName evidence="4">DUF3592 domain-containing protein</fullName>
    </recommendedName>
</protein>
<dbReference type="RefSeq" id="WP_191189255.1">
    <property type="nucleotide sequence ID" value="NZ_JACWMY010000005.1"/>
</dbReference>
<dbReference type="Proteomes" id="UP000606600">
    <property type="component" value="Unassembled WGS sequence"/>
</dbReference>
<accession>A0ABR7WQV1</accession>
<evidence type="ECO:0000313" key="2">
    <source>
        <dbReference type="EMBL" id="MBD1364596.1"/>
    </source>
</evidence>
<keyword evidence="3" id="KW-1185">Reference proteome</keyword>
<evidence type="ECO:0000313" key="3">
    <source>
        <dbReference type="Proteomes" id="UP000606600"/>
    </source>
</evidence>
<evidence type="ECO:0008006" key="4">
    <source>
        <dbReference type="Google" id="ProtNLM"/>
    </source>
</evidence>
<comment type="caution">
    <text evidence="2">The sequence shown here is derived from an EMBL/GenBank/DDBJ whole genome shotgun (WGS) entry which is preliminary data.</text>
</comment>
<keyword evidence="1" id="KW-1133">Transmembrane helix</keyword>
<sequence length="115" mass="13243">MIFFALLSLGMLAMMVILVIAAYFIREFIYTHAIRKKFRALNYSIISITKAGKPENYNEDPTFDAVMMKGGGRFVNYLYKKVTYLDGSQQKQECMVAIKKFPLLITSVDYIFADQ</sequence>